<dbReference type="EMBL" id="UINC01000633">
    <property type="protein sequence ID" value="SUZ58664.1"/>
    <property type="molecule type" value="Genomic_DNA"/>
</dbReference>
<evidence type="ECO:0000313" key="5">
    <source>
        <dbReference type="EMBL" id="SUZ58664.1"/>
    </source>
</evidence>
<dbReference type="Pfam" id="PF00005">
    <property type="entry name" value="ABC_tran"/>
    <property type="match status" value="2"/>
</dbReference>
<feature type="domain" description="ABC transporter" evidence="4">
    <location>
        <begin position="197"/>
        <end position="411"/>
    </location>
</feature>
<evidence type="ECO:0000256" key="1">
    <source>
        <dbReference type="ARBA" id="ARBA00022448"/>
    </source>
</evidence>
<dbReference type="InterPro" id="IPR003593">
    <property type="entry name" value="AAA+_ATPase"/>
</dbReference>
<dbReference type="GO" id="GO:0042626">
    <property type="term" value="F:ATPase-coupled transmembrane transporter activity"/>
    <property type="evidence" value="ECO:0007669"/>
    <property type="project" value="TreeGrafter"/>
</dbReference>
<dbReference type="GO" id="GO:0016887">
    <property type="term" value="F:ATP hydrolysis activity"/>
    <property type="evidence" value="ECO:0007669"/>
    <property type="project" value="InterPro"/>
</dbReference>
<dbReference type="PROSITE" id="PS50893">
    <property type="entry name" value="ABC_TRANSPORTER_2"/>
    <property type="match status" value="1"/>
</dbReference>
<dbReference type="SUPFAM" id="SSF52540">
    <property type="entry name" value="P-loop containing nucleoside triphosphate hydrolases"/>
    <property type="match status" value="2"/>
</dbReference>
<dbReference type="GO" id="GO:0043190">
    <property type="term" value="C:ATP-binding cassette (ABC) transporter complex"/>
    <property type="evidence" value="ECO:0007669"/>
    <property type="project" value="TreeGrafter"/>
</dbReference>
<proteinExistence type="predicted"/>
<organism evidence="5">
    <name type="scientific">marine metagenome</name>
    <dbReference type="NCBI Taxonomy" id="408172"/>
    <lineage>
        <taxon>unclassified sequences</taxon>
        <taxon>metagenomes</taxon>
        <taxon>ecological metagenomes</taxon>
    </lineage>
</organism>
<dbReference type="Gene3D" id="3.40.50.300">
    <property type="entry name" value="P-loop containing nucleotide triphosphate hydrolases"/>
    <property type="match status" value="2"/>
</dbReference>
<sequence>VIYGESGVGKSSLVQHLSGTDGNYPENFDLEIEKCPHMIQIVLQNPDSQIVSDTLDGELAFSLECNQTDSAAIQSTFLALKEELPFSINGSRHPVTLSGGEKEILNIITAFSTAPELIIMDDCLSFLNRRMKSFILEKIKQKLRANNQIVLWLTSDIDDLQYGASCWELSLSSLSQFTPGKKPIFPCRKLMEGSLNLEIDSMSFDYKGERKLFKQMNCTVNNSRSLGIVGANGSGKTTLASLILGINHPDSGAIQLKLKGDNAPTMAYLDQFPERLIGEDTLENLLQKFLSIGKLQFHLRKKCITVMERNQIKWDLIKNKSSYDIPWSMLRIALIIILTHCEFDILILDEPTFGLGWTQKVNLLQYLQRYLKQKHIIVISHDIEFVQSICNVVLSLDDDSITTSDLIQIERKDT</sequence>
<dbReference type="PANTHER" id="PTHR43553">
    <property type="entry name" value="HEAVY METAL TRANSPORTER"/>
    <property type="match status" value="1"/>
</dbReference>
<reference evidence="5" key="1">
    <citation type="submission" date="2018-05" db="EMBL/GenBank/DDBJ databases">
        <authorList>
            <person name="Lanie J.A."/>
            <person name="Ng W.-L."/>
            <person name="Kazmierczak K.M."/>
            <person name="Andrzejewski T.M."/>
            <person name="Davidsen T.M."/>
            <person name="Wayne K.J."/>
            <person name="Tettelin H."/>
            <person name="Glass J.I."/>
            <person name="Rusch D."/>
            <person name="Podicherti R."/>
            <person name="Tsui H.-C.T."/>
            <person name="Winkler M.E."/>
        </authorList>
    </citation>
    <scope>NUCLEOTIDE SEQUENCE</scope>
</reference>
<protein>
    <recommendedName>
        <fullName evidence="4">ABC transporter domain-containing protein</fullName>
    </recommendedName>
</protein>
<keyword evidence="1" id="KW-0813">Transport</keyword>
<dbReference type="SMART" id="SM00382">
    <property type="entry name" value="AAA"/>
    <property type="match status" value="1"/>
</dbReference>
<keyword evidence="2" id="KW-0547">Nucleotide-binding</keyword>
<dbReference type="GO" id="GO:0005524">
    <property type="term" value="F:ATP binding"/>
    <property type="evidence" value="ECO:0007669"/>
    <property type="project" value="UniProtKB-KW"/>
</dbReference>
<evidence type="ECO:0000256" key="2">
    <source>
        <dbReference type="ARBA" id="ARBA00022741"/>
    </source>
</evidence>
<dbReference type="InterPro" id="IPR050095">
    <property type="entry name" value="ECF_ABC_transporter_ATP-bd"/>
</dbReference>
<evidence type="ECO:0000259" key="4">
    <source>
        <dbReference type="PROSITE" id="PS50893"/>
    </source>
</evidence>
<dbReference type="AlphaFoldDB" id="A0A381NWW6"/>
<feature type="non-terminal residue" evidence="5">
    <location>
        <position position="1"/>
    </location>
</feature>
<keyword evidence="3" id="KW-0067">ATP-binding</keyword>
<name>A0A381NWW6_9ZZZZ</name>
<dbReference type="InterPro" id="IPR003439">
    <property type="entry name" value="ABC_transporter-like_ATP-bd"/>
</dbReference>
<gene>
    <name evidence="5" type="ORF">METZ01_LOCUS11518</name>
</gene>
<accession>A0A381NWW6</accession>
<evidence type="ECO:0000256" key="3">
    <source>
        <dbReference type="ARBA" id="ARBA00022840"/>
    </source>
</evidence>
<dbReference type="InterPro" id="IPR027417">
    <property type="entry name" value="P-loop_NTPase"/>
</dbReference>